<dbReference type="KEGG" id="nag:AArcMg_1978"/>
<sequence length="1360" mass="145955">MRRRHFIVGLGTATALTGPALGQPPNRNNRGDPVENVDTGDTYDAIQPAVDEAEEGHTIEVTLATLFQETVTIETDSLTLRAEADSRARMFSGVDTVAVKESGNSSREIDGDGDNLVLTTTGNAQPTVTGTFETVFVESKGNSQPEIEGEIEQLYVDARGNAAPNIRGDVDKLTVVAKGNAHVGGVSSASEYTEVSEFNSQPVLDGSVEIRASGVAVDGLDIDTDAVGIDIWQGYGDTTSLSNNVVFGTDELVVEEDDVAVKGAGVQVRTAPETEEVSLGGAEEKNLFVENYVGVLVLDDDGELADIDTGPIRENNRFYDNKLAVAPLPQRPDEDLNLDVLDDIPVEVVSSELDDEGAIIADLPSVPIDEDESKRMLSLSVRRKSAGTVEFALDPEVTFDDPDLPDAYEPINGGGFEIDTDLEEDEIEVVRFSFSVDRNELEDPHDLALQRQVDGTFEQVRTVLVSETPTSYQYVAFTSGFSLFQLAEFDEGGVGGAGRELEGTIILPDPVALPEGSVEETFLRIEASKGIDTLDIDSMDSKVTIDDEITIDLSDESADDLPENFVDLFEITNAGSESVTLRTTAGLSNVDFFNVPEGTSEDLVEMDTFDALERLIGLHEEVQEIRSAQTQLNAGQRVSSGLSVDSTAPDDQFWFQMLLPTLVEGSGEAFDPSDQNDSIPASCPNDEFPVLYPKEYGYNDSRFWSWVPGIGDGVPDWIPDDLDDDTRVFRIPATLSAHWQSESATSGRVTVIVDAEPGPEGELVALYDKNGIIGDEGELRTLPIASFYSEDDFSDGSVDEEFDLVFTSETDCEPPSRSVDLVTMDRVFSDVGEIVLDVDVEGELAEKTGVSDFTATRQFHTLGDTTDEVVDTLLGETFEAFTSGVISAALPGPVMTYRAARALATGSATGGSAGVELAAFWSGADSLTRDQSLTPQSLVADGLATGIVGYSTSTEIDVSRPLDAIGLETGAYGPSFYVSDDPEPVCIESDRRTLTVEGQVTGGPMILMGLDSELTPGSSNHGPPEEHAKMVESILDSVTNDGEGILVLGGNPDSNPNIVDYWEGDVGNDPRVDEPVTFVNESDDIRDVDFEGYAMIGIVSSTGQISNGLVDSENQALIDRQNDIAEFVNNGGGLLGKTQDGLNDSWDYVSEIADIDPIETGFSSVDVTAAGEELGLTQSGMDGWCCYHESFEEDSIPDFLDVLIRNAQRSDRPPAAVGGDRVVIQTAVKLEITTPSVVEPASFTDLEFSLANRSDEPGGDVRLEIEITSEDGVSETDVEFASGDDLEEDDGTLVGELTDEPIEFPPDLDFDLTRELAFNETGSFDLVVTVVDDESDEAVVALPFGIKSVDTGEDLEICEG</sequence>
<evidence type="ECO:0000256" key="1">
    <source>
        <dbReference type="SAM" id="MobiDB-lite"/>
    </source>
</evidence>
<dbReference type="EMBL" id="CP027033">
    <property type="protein sequence ID" value="AXR81981.1"/>
    <property type="molecule type" value="Genomic_DNA"/>
</dbReference>
<protein>
    <submittedName>
        <fullName evidence="2">Uncharacterized protein</fullName>
    </submittedName>
</protein>
<evidence type="ECO:0000313" key="2">
    <source>
        <dbReference type="EMBL" id="AXR81981.1"/>
    </source>
</evidence>
<accession>A0A346PR36</accession>
<keyword evidence="3" id="KW-1185">Reference proteome</keyword>
<reference evidence="3" key="1">
    <citation type="submission" date="2018-02" db="EMBL/GenBank/DDBJ databases">
        <title>Phenotypic and genomic properties of facultatively anaerobic sulfur-reducing natronoarchaea from hypersaline soda lakes.</title>
        <authorList>
            <person name="Sorokin D.Y."/>
            <person name="Kublanov I.V."/>
            <person name="Roman P."/>
            <person name="Sinninghe Damste J.S."/>
            <person name="Golyshin P.N."/>
            <person name="Rojo D."/>
            <person name="Ciordia S."/>
            <person name="Mena M.D.C."/>
            <person name="Ferrer M."/>
            <person name="Messina E."/>
            <person name="Smedile F."/>
            <person name="La Spada G."/>
            <person name="La Cono V."/>
            <person name="Yakimov M.M."/>
        </authorList>
    </citation>
    <scope>NUCLEOTIDE SEQUENCE [LARGE SCALE GENOMIC DNA]</scope>
    <source>
        <strain evidence="3">AArc-Mg</strain>
    </source>
</reference>
<organism evidence="2 3">
    <name type="scientific">Natrarchaeobaculum sulfurireducens</name>
    <dbReference type="NCBI Taxonomy" id="2044521"/>
    <lineage>
        <taxon>Archaea</taxon>
        <taxon>Methanobacteriati</taxon>
        <taxon>Methanobacteriota</taxon>
        <taxon>Stenosarchaea group</taxon>
        <taxon>Halobacteria</taxon>
        <taxon>Halobacteriales</taxon>
        <taxon>Natrialbaceae</taxon>
        <taxon>Natrarchaeobaculum</taxon>
    </lineage>
</organism>
<dbReference type="SUPFAM" id="SSF51126">
    <property type="entry name" value="Pectin lyase-like"/>
    <property type="match status" value="1"/>
</dbReference>
<proteinExistence type="predicted"/>
<gene>
    <name evidence="2" type="ORF">AArcMg_1978</name>
</gene>
<dbReference type="GeneID" id="68757941"/>
<name>A0A346PR36_9EURY</name>
<dbReference type="Proteomes" id="UP000258613">
    <property type="component" value="Chromosome"/>
</dbReference>
<feature type="region of interest" description="Disordered" evidence="1">
    <location>
        <begin position="15"/>
        <end position="38"/>
    </location>
</feature>
<dbReference type="RefSeq" id="WP_228443386.1">
    <property type="nucleotide sequence ID" value="NZ_CP027033.1"/>
</dbReference>
<dbReference type="InterPro" id="IPR011050">
    <property type="entry name" value="Pectin_lyase_fold/virulence"/>
</dbReference>
<evidence type="ECO:0000313" key="3">
    <source>
        <dbReference type="Proteomes" id="UP000258613"/>
    </source>
</evidence>